<comment type="caution">
    <text evidence="2">The sequence shown here is derived from an EMBL/GenBank/DDBJ whole genome shotgun (WGS) entry which is preliminary data.</text>
</comment>
<dbReference type="RefSeq" id="WP_284487510.1">
    <property type="nucleotide sequence ID" value="NZ_JASNJE010000042.1"/>
</dbReference>
<keyword evidence="1" id="KW-0732">Signal</keyword>
<reference evidence="2 3" key="1">
    <citation type="submission" date="2023-05" db="EMBL/GenBank/DDBJ databases">
        <title>Sedimentitalea sp. nov. JM2-8.</title>
        <authorList>
            <person name="Huang J."/>
        </authorList>
    </citation>
    <scope>NUCLEOTIDE SEQUENCE [LARGE SCALE GENOMIC DNA]</scope>
    <source>
        <strain evidence="2 3">JM2-8</strain>
    </source>
</reference>
<evidence type="ECO:0000313" key="2">
    <source>
        <dbReference type="EMBL" id="MDK3075586.1"/>
    </source>
</evidence>
<evidence type="ECO:0008006" key="4">
    <source>
        <dbReference type="Google" id="ProtNLM"/>
    </source>
</evidence>
<feature type="signal peptide" evidence="1">
    <location>
        <begin position="1"/>
        <end position="28"/>
    </location>
</feature>
<accession>A0ABT7FK97</accession>
<sequence length="133" mass="14034">MNATSRVWSTACALAVCAALSLPGPAFPQSQSFAATASLPAGSYRGIRLTGVPAGSELRIDVRTTALLTVYLMTEAEALRFPDGSRPVAKVQADGDHRLTIWAPEAGRYMVILDNREGASEEQVAIAVTVSLD</sequence>
<evidence type="ECO:0000256" key="1">
    <source>
        <dbReference type="SAM" id="SignalP"/>
    </source>
</evidence>
<name>A0ABT7FK97_9RHOB</name>
<proteinExistence type="predicted"/>
<protein>
    <recommendedName>
        <fullName evidence="4">DUF4399 domain-containing protein</fullName>
    </recommendedName>
</protein>
<keyword evidence="3" id="KW-1185">Reference proteome</keyword>
<dbReference type="EMBL" id="JASNJE010000042">
    <property type="protein sequence ID" value="MDK3075586.1"/>
    <property type="molecule type" value="Genomic_DNA"/>
</dbReference>
<evidence type="ECO:0000313" key="3">
    <source>
        <dbReference type="Proteomes" id="UP001227126"/>
    </source>
</evidence>
<organism evidence="2 3">
    <name type="scientific">Sedimentitalea xiamensis</name>
    <dbReference type="NCBI Taxonomy" id="3050037"/>
    <lineage>
        <taxon>Bacteria</taxon>
        <taxon>Pseudomonadati</taxon>
        <taxon>Pseudomonadota</taxon>
        <taxon>Alphaproteobacteria</taxon>
        <taxon>Rhodobacterales</taxon>
        <taxon>Paracoccaceae</taxon>
        <taxon>Sedimentitalea</taxon>
    </lineage>
</organism>
<gene>
    <name evidence="2" type="ORF">QO034_21190</name>
</gene>
<feature type="chain" id="PRO_5045683474" description="DUF4399 domain-containing protein" evidence="1">
    <location>
        <begin position="29"/>
        <end position="133"/>
    </location>
</feature>
<dbReference type="Proteomes" id="UP001227126">
    <property type="component" value="Unassembled WGS sequence"/>
</dbReference>